<evidence type="ECO:0008006" key="5">
    <source>
        <dbReference type="Google" id="ProtNLM"/>
    </source>
</evidence>
<dbReference type="InParanoid" id="A0A067PJM5"/>
<dbReference type="Gene3D" id="3.90.280.10">
    <property type="entry name" value="PEBP-like"/>
    <property type="match status" value="1"/>
</dbReference>
<reference evidence="4" key="1">
    <citation type="journal article" date="2014" name="Proc. Natl. Acad. Sci. U.S.A.">
        <title>Extensive sampling of basidiomycete genomes demonstrates inadequacy of the white-rot/brown-rot paradigm for wood decay fungi.</title>
        <authorList>
            <person name="Riley R."/>
            <person name="Salamov A.A."/>
            <person name="Brown D.W."/>
            <person name="Nagy L.G."/>
            <person name="Floudas D."/>
            <person name="Held B.W."/>
            <person name="Levasseur A."/>
            <person name="Lombard V."/>
            <person name="Morin E."/>
            <person name="Otillar R."/>
            <person name="Lindquist E.A."/>
            <person name="Sun H."/>
            <person name="LaButti K.M."/>
            <person name="Schmutz J."/>
            <person name="Jabbour D."/>
            <person name="Luo H."/>
            <person name="Baker S.E."/>
            <person name="Pisabarro A.G."/>
            <person name="Walton J.D."/>
            <person name="Blanchette R.A."/>
            <person name="Henrissat B."/>
            <person name="Martin F."/>
            <person name="Cullen D."/>
            <person name="Hibbett D.S."/>
            <person name="Grigoriev I.V."/>
        </authorList>
    </citation>
    <scope>NUCLEOTIDE SEQUENCE [LARGE SCALE GENOMIC DNA]</scope>
    <source>
        <strain evidence="4">MUCL 33604</strain>
    </source>
</reference>
<dbReference type="InterPro" id="IPR036610">
    <property type="entry name" value="PEBP-like_sf"/>
</dbReference>
<feature type="compositionally biased region" description="Basic and acidic residues" evidence="2">
    <location>
        <begin position="53"/>
        <end position="65"/>
    </location>
</feature>
<dbReference type="HOGENOM" id="CLU_035836_1_1_1"/>
<evidence type="ECO:0000256" key="2">
    <source>
        <dbReference type="SAM" id="MobiDB-lite"/>
    </source>
</evidence>
<dbReference type="CDD" id="cd00866">
    <property type="entry name" value="PEBP_euk"/>
    <property type="match status" value="1"/>
</dbReference>
<evidence type="ECO:0000313" key="3">
    <source>
        <dbReference type="EMBL" id="KDQ54989.1"/>
    </source>
</evidence>
<protein>
    <recommendedName>
        <fullName evidence="5">PEBP-like protein</fullName>
    </recommendedName>
</protein>
<dbReference type="AlphaFoldDB" id="A0A067PJM5"/>
<dbReference type="PANTHER" id="PTHR11362">
    <property type="entry name" value="PHOSPHATIDYLETHANOLAMINE-BINDING PROTEIN"/>
    <property type="match status" value="1"/>
</dbReference>
<name>A0A067PJM5_9AGAM</name>
<organism evidence="3 4">
    <name type="scientific">Jaapia argillacea MUCL 33604</name>
    <dbReference type="NCBI Taxonomy" id="933084"/>
    <lineage>
        <taxon>Eukaryota</taxon>
        <taxon>Fungi</taxon>
        <taxon>Dikarya</taxon>
        <taxon>Basidiomycota</taxon>
        <taxon>Agaricomycotina</taxon>
        <taxon>Agaricomycetes</taxon>
        <taxon>Agaricomycetidae</taxon>
        <taxon>Jaapiales</taxon>
        <taxon>Jaapiaceae</taxon>
        <taxon>Jaapia</taxon>
    </lineage>
</organism>
<dbReference type="Proteomes" id="UP000027265">
    <property type="component" value="Unassembled WGS sequence"/>
</dbReference>
<keyword evidence="4" id="KW-1185">Reference proteome</keyword>
<keyword evidence="1" id="KW-0175">Coiled coil</keyword>
<dbReference type="InterPro" id="IPR008914">
    <property type="entry name" value="PEBP"/>
</dbReference>
<evidence type="ECO:0000256" key="1">
    <source>
        <dbReference type="SAM" id="Coils"/>
    </source>
</evidence>
<dbReference type="InterPro" id="IPR035810">
    <property type="entry name" value="PEBP_euk"/>
</dbReference>
<feature type="region of interest" description="Disordered" evidence="2">
    <location>
        <begin position="25"/>
        <end position="83"/>
    </location>
</feature>
<sequence length="456" mass="51662">MLALRRLRARPTHFLRGNATLQAAEPVADAAPPPPLAIPPKVEASPPSSVPEQKAEEPAPTKAETDAGEVASSPADVATKTRGRVYKLRRPNISATRPREWARPLAPGVLPAYDEAIKVIKADSWGIKKEIFSLEEALKAKEAAYNKLETSLRAKEENGESQDGTELLTMREELEKMREKLEILHVQSEINLPDVRWKAFNGMADLTRPVYRRLVEQRWRSEGDLDLLMERIHQMNVVPDLVPSLHPTIDLRVTFPEPPPKSVYLRTRVKRKHQQVEPGTFLLPQQTRKSPSLYVSVFHEDVRYYTLLMVDLDVPDEENQSYQNYLHWMVPNIPLNVSSTEVPLGASQTSYIPPHPQQGTPYHRYVLLLLPHNSPTERISVPAITMEDRLGFSAKDFCEKHGLDGSKGGGAHMWREVWDEDVSNIYQVVLKKDEPKFGPPPKADRYAAIRGVKRYV</sequence>
<feature type="coiled-coil region" evidence="1">
    <location>
        <begin position="131"/>
        <end position="191"/>
    </location>
</feature>
<dbReference type="FunCoup" id="A0A067PJM5">
    <property type="interactions" value="13"/>
</dbReference>
<dbReference type="OrthoDB" id="2153661at2759"/>
<dbReference type="Pfam" id="PF01161">
    <property type="entry name" value="PBP"/>
    <property type="match status" value="1"/>
</dbReference>
<proteinExistence type="predicted"/>
<dbReference type="STRING" id="933084.A0A067PJM5"/>
<dbReference type="Gene3D" id="1.20.58.1180">
    <property type="match status" value="1"/>
</dbReference>
<dbReference type="PANTHER" id="PTHR11362:SF82">
    <property type="entry name" value="PHOSPHATIDYLETHANOLAMINE-BINDING PROTEIN 4"/>
    <property type="match status" value="1"/>
</dbReference>
<evidence type="ECO:0000313" key="4">
    <source>
        <dbReference type="Proteomes" id="UP000027265"/>
    </source>
</evidence>
<gene>
    <name evidence="3" type="ORF">JAAARDRAFT_38100</name>
</gene>
<dbReference type="SUPFAM" id="SSF49777">
    <property type="entry name" value="PEBP-like"/>
    <property type="match status" value="1"/>
</dbReference>
<dbReference type="EMBL" id="KL197727">
    <property type="protein sequence ID" value="KDQ54989.1"/>
    <property type="molecule type" value="Genomic_DNA"/>
</dbReference>
<accession>A0A067PJM5</accession>